<dbReference type="InterPro" id="IPR055414">
    <property type="entry name" value="LRR_R13L4/SHOC2-like"/>
</dbReference>
<feature type="compositionally biased region" description="Low complexity" evidence="10">
    <location>
        <begin position="768"/>
        <end position="782"/>
    </location>
</feature>
<dbReference type="GO" id="GO:0005524">
    <property type="term" value="F:ATP binding"/>
    <property type="evidence" value="ECO:0007669"/>
    <property type="project" value="InterPro"/>
</dbReference>
<feature type="chain" id="PRO_5029476323" description="Protein kinase domain-containing protein" evidence="12">
    <location>
        <begin position="26"/>
        <end position="782"/>
    </location>
</feature>
<dbReference type="GO" id="GO:0004674">
    <property type="term" value="F:protein serine/threonine kinase activity"/>
    <property type="evidence" value="ECO:0007669"/>
    <property type="project" value="UniProtKB-EC"/>
</dbReference>
<evidence type="ECO:0000256" key="3">
    <source>
        <dbReference type="ARBA" id="ARBA00022692"/>
    </source>
</evidence>
<evidence type="ECO:0000256" key="1">
    <source>
        <dbReference type="ARBA" id="ARBA00004479"/>
    </source>
</evidence>
<dbReference type="Gene3D" id="3.30.200.20">
    <property type="entry name" value="Phosphorylase Kinase, domain 1"/>
    <property type="match status" value="1"/>
</dbReference>
<dbReference type="PROSITE" id="PS50011">
    <property type="entry name" value="PROTEIN_KINASE_DOM"/>
    <property type="match status" value="1"/>
</dbReference>
<name>A0A7N0SWX6_KALFE</name>
<dbReference type="Proteomes" id="UP000594263">
    <property type="component" value="Unplaced"/>
</dbReference>
<feature type="domain" description="Protein kinase" evidence="13">
    <location>
        <begin position="478"/>
        <end position="754"/>
    </location>
</feature>
<dbReference type="InterPro" id="IPR051824">
    <property type="entry name" value="LRR_Rcpt-Like_S/T_Kinase"/>
</dbReference>
<dbReference type="SUPFAM" id="SSF52058">
    <property type="entry name" value="L domain-like"/>
    <property type="match status" value="1"/>
</dbReference>
<feature type="transmembrane region" description="Helical" evidence="11">
    <location>
        <begin position="389"/>
        <end position="413"/>
    </location>
</feature>
<protein>
    <recommendedName>
        <fullName evidence="13">Protein kinase domain-containing protein</fullName>
    </recommendedName>
</protein>
<keyword evidence="5" id="KW-0677">Repeat</keyword>
<keyword evidence="7 11" id="KW-0472">Membrane</keyword>
<evidence type="ECO:0000256" key="2">
    <source>
        <dbReference type="ARBA" id="ARBA00022614"/>
    </source>
</evidence>
<evidence type="ECO:0000313" key="15">
    <source>
        <dbReference type="Proteomes" id="UP000594263"/>
    </source>
</evidence>
<dbReference type="InterPro" id="IPR032675">
    <property type="entry name" value="LRR_dom_sf"/>
</dbReference>
<dbReference type="Gene3D" id="3.80.10.10">
    <property type="entry name" value="Ribonuclease Inhibitor"/>
    <property type="match status" value="2"/>
</dbReference>
<organism evidence="14 15">
    <name type="scientific">Kalanchoe fedtschenkoi</name>
    <name type="common">Lavender scallops</name>
    <name type="synonym">South American air plant</name>
    <dbReference type="NCBI Taxonomy" id="63787"/>
    <lineage>
        <taxon>Eukaryota</taxon>
        <taxon>Viridiplantae</taxon>
        <taxon>Streptophyta</taxon>
        <taxon>Embryophyta</taxon>
        <taxon>Tracheophyta</taxon>
        <taxon>Spermatophyta</taxon>
        <taxon>Magnoliopsida</taxon>
        <taxon>eudicotyledons</taxon>
        <taxon>Gunneridae</taxon>
        <taxon>Pentapetalae</taxon>
        <taxon>Saxifragales</taxon>
        <taxon>Crassulaceae</taxon>
        <taxon>Kalanchoe</taxon>
    </lineage>
</organism>
<proteinExistence type="predicted"/>
<evidence type="ECO:0000256" key="8">
    <source>
        <dbReference type="ARBA" id="ARBA00023170"/>
    </source>
</evidence>
<sequence>MATVFQFRVLLFLIILLLSVQHSEQLQSSQAHTLYRIQLLLHYPAALRSWNVNKDFCDTEWDSPVTVVCYEESVTQLHISGSDNAPPLPKNFSMESFVTTLEKLPSLKVLTLASLGLWGPLPGKIARLSSLEILNVSSNYLYGIIPQEVSMLTNLQTLILDNNMFYGPVPEWIDSLINLAVLSFRNNSFSGSLPNSLGSVENLRVLSLSTNNFSGLVPNLSKLKNLQVLDLGHNALGTEFPQLGSELVILILRSNKFRSGIPPALSTLHQLQLLDLSSNTFVGPFPPWLLTLPSLTSLNVSANKLTGMLTDNLSCNNELHFVNLSSNLLTGSLPKCLRTDSRPNLTVLCSYNCLSTGDRDQHAPSFCHNEALAVGVFPHQNRRRPAPKAVVIASTIGGVLGGVAILVFLLLILKREHARRRNSAPPTRLIAENASTGYTSKFLSDARYISQTMKLGSLGLPPYRTFSLEEIEEATSNFNTSAFMGEGSHGQMYRGQLKNGSTVVIRCLKMKKRHSTQSFTHHVEMISRLRHRHIVSALGHCFECYLDDASVSRIFLVFEYVPNGNLRSWISEECSGKKLMWEQRIAVVIGVAKGVQFLHTGIVPGVLANDLKIAHILLDQNLIAKIGSYNFPLLPENMGKASNGASSSGSKESNFTERAMYKDKIDIYDFGIILLEIITGRPFDSRNEVEAAKQLLLASILTDNAARKSMADPTIHNSCSDESLKTMMDICSRCLLSNPSDRPSIEDVLWNLQFAAQVQDAWRGGDSDGSPSSPSHSISQRM</sequence>
<dbReference type="Pfam" id="PF23598">
    <property type="entry name" value="LRR_14"/>
    <property type="match status" value="1"/>
</dbReference>
<dbReference type="FunFam" id="1.10.510.10:FF:000431">
    <property type="entry name" value="Putative inactive leucine-rich repeat receptor-like protein kinase"/>
    <property type="match status" value="1"/>
</dbReference>
<keyword evidence="9" id="KW-0325">Glycoprotein</keyword>
<dbReference type="EnsemblPlants" id="Kaladp0011s0747.1.v1.1">
    <property type="protein sequence ID" value="Kaladp0011s0747.1.v1.1"/>
    <property type="gene ID" value="Kaladp0011s0747.v1.1"/>
</dbReference>
<keyword evidence="2" id="KW-0433">Leucine-rich repeat</keyword>
<evidence type="ECO:0000256" key="7">
    <source>
        <dbReference type="ARBA" id="ARBA00023136"/>
    </source>
</evidence>
<keyword evidence="3 11" id="KW-0812">Transmembrane</keyword>
<dbReference type="InterPro" id="IPR000719">
    <property type="entry name" value="Prot_kinase_dom"/>
</dbReference>
<evidence type="ECO:0000256" key="10">
    <source>
        <dbReference type="SAM" id="MobiDB-lite"/>
    </source>
</evidence>
<dbReference type="GO" id="GO:0016020">
    <property type="term" value="C:membrane"/>
    <property type="evidence" value="ECO:0007669"/>
    <property type="project" value="UniProtKB-SubCell"/>
</dbReference>
<evidence type="ECO:0000256" key="6">
    <source>
        <dbReference type="ARBA" id="ARBA00022989"/>
    </source>
</evidence>
<dbReference type="InterPro" id="IPR001245">
    <property type="entry name" value="Ser-Thr/Tyr_kinase_cat_dom"/>
</dbReference>
<dbReference type="Pfam" id="PF07714">
    <property type="entry name" value="PK_Tyr_Ser-Thr"/>
    <property type="match status" value="1"/>
</dbReference>
<dbReference type="SUPFAM" id="SSF56112">
    <property type="entry name" value="Protein kinase-like (PK-like)"/>
    <property type="match status" value="1"/>
</dbReference>
<evidence type="ECO:0000313" key="14">
    <source>
        <dbReference type="EnsemblPlants" id="Kaladp0011s0747.1.v1.1"/>
    </source>
</evidence>
<reference evidence="14" key="1">
    <citation type="submission" date="2021-01" db="UniProtKB">
        <authorList>
            <consortium name="EnsemblPlants"/>
        </authorList>
    </citation>
    <scope>IDENTIFICATION</scope>
</reference>
<feature type="signal peptide" evidence="12">
    <location>
        <begin position="1"/>
        <end position="25"/>
    </location>
</feature>
<dbReference type="PANTHER" id="PTHR48006:SF84">
    <property type="entry name" value="REPEAT TRANSMEMBRANE PROTEIN KINASE, PUTATIVE, EXPRESSED-RELATED"/>
    <property type="match status" value="1"/>
</dbReference>
<dbReference type="PROSITE" id="PS51450">
    <property type="entry name" value="LRR"/>
    <property type="match status" value="1"/>
</dbReference>
<keyword evidence="15" id="KW-1185">Reference proteome</keyword>
<evidence type="ECO:0000256" key="9">
    <source>
        <dbReference type="ARBA" id="ARBA00023180"/>
    </source>
</evidence>
<keyword evidence="4 12" id="KW-0732">Signal</keyword>
<dbReference type="Gramene" id="Kaladp0011s0747.1.v1.1">
    <property type="protein sequence ID" value="Kaladp0011s0747.1.v1.1"/>
    <property type="gene ID" value="Kaladp0011s0747.v1.1"/>
</dbReference>
<accession>A0A7N0SWX6</accession>
<evidence type="ECO:0000256" key="11">
    <source>
        <dbReference type="SAM" id="Phobius"/>
    </source>
</evidence>
<feature type="region of interest" description="Disordered" evidence="10">
    <location>
        <begin position="762"/>
        <end position="782"/>
    </location>
</feature>
<dbReference type="InterPro" id="IPR003591">
    <property type="entry name" value="Leu-rich_rpt_typical-subtyp"/>
</dbReference>
<dbReference type="PANTHER" id="PTHR48006">
    <property type="entry name" value="LEUCINE-RICH REPEAT-CONTAINING PROTEIN DDB_G0281931-RELATED"/>
    <property type="match status" value="1"/>
</dbReference>
<dbReference type="FunFam" id="3.30.200.20:FF:000285">
    <property type="entry name" value="Putative inactive leucine-rich repeat receptor-like protein kinase"/>
    <property type="match status" value="1"/>
</dbReference>
<keyword evidence="8" id="KW-0675">Receptor</keyword>
<evidence type="ECO:0000256" key="4">
    <source>
        <dbReference type="ARBA" id="ARBA00022729"/>
    </source>
</evidence>
<dbReference type="OMA" id="RTIMQIC"/>
<evidence type="ECO:0000256" key="12">
    <source>
        <dbReference type="SAM" id="SignalP"/>
    </source>
</evidence>
<comment type="subcellular location">
    <subcellularLocation>
        <location evidence="1">Membrane</location>
        <topology evidence="1">Single-pass type I membrane protein</topology>
    </subcellularLocation>
</comment>
<dbReference type="InterPro" id="IPR001611">
    <property type="entry name" value="Leu-rich_rpt"/>
</dbReference>
<evidence type="ECO:0000256" key="5">
    <source>
        <dbReference type="ARBA" id="ARBA00022737"/>
    </source>
</evidence>
<dbReference type="AlphaFoldDB" id="A0A7N0SWX6"/>
<dbReference type="SMART" id="SM00369">
    <property type="entry name" value="LRR_TYP"/>
    <property type="match status" value="5"/>
</dbReference>
<dbReference type="InterPro" id="IPR011009">
    <property type="entry name" value="Kinase-like_dom_sf"/>
</dbReference>
<dbReference type="FunFam" id="3.80.10.10:FF:000155">
    <property type="entry name" value="Putative inactive leucine-rich repeat receptor-like protein kinase"/>
    <property type="match status" value="1"/>
</dbReference>
<keyword evidence="6 11" id="KW-1133">Transmembrane helix</keyword>
<evidence type="ECO:0000259" key="13">
    <source>
        <dbReference type="PROSITE" id="PS50011"/>
    </source>
</evidence>
<dbReference type="Gene3D" id="1.10.510.10">
    <property type="entry name" value="Transferase(Phosphotransferase) domain 1"/>
    <property type="match status" value="1"/>
</dbReference>